<evidence type="ECO:0000313" key="2">
    <source>
        <dbReference type="Proteomes" id="UP001054945"/>
    </source>
</evidence>
<sequence>MQQCDNGFKSPLLPKHFSSEDFLETYSTFSKSSPKLVVHLYIFLAPRERIHNPSKHLEGRRTRVIGFATLWSLRKREREKKGDTVIQCNIVTTDLNLLFSPNISPAKTSWKHIQLSPNPQLSSSTICIFLSGAPERIHNPSIHLEGRSNIPAES</sequence>
<name>A0AAV4M9Z5_CAEEX</name>
<dbReference type="Proteomes" id="UP001054945">
    <property type="component" value="Unassembled WGS sequence"/>
</dbReference>
<accession>A0AAV4M9Z5</accession>
<dbReference type="AlphaFoldDB" id="A0AAV4M9Z5"/>
<dbReference type="EMBL" id="BPLR01019556">
    <property type="protein sequence ID" value="GIX69211.1"/>
    <property type="molecule type" value="Genomic_DNA"/>
</dbReference>
<keyword evidence="2" id="KW-1185">Reference proteome</keyword>
<organism evidence="1 2">
    <name type="scientific">Caerostris extrusa</name>
    <name type="common">Bark spider</name>
    <name type="synonym">Caerostris bankana</name>
    <dbReference type="NCBI Taxonomy" id="172846"/>
    <lineage>
        <taxon>Eukaryota</taxon>
        <taxon>Metazoa</taxon>
        <taxon>Ecdysozoa</taxon>
        <taxon>Arthropoda</taxon>
        <taxon>Chelicerata</taxon>
        <taxon>Arachnida</taxon>
        <taxon>Araneae</taxon>
        <taxon>Araneomorphae</taxon>
        <taxon>Entelegynae</taxon>
        <taxon>Araneoidea</taxon>
        <taxon>Araneidae</taxon>
        <taxon>Caerostris</taxon>
    </lineage>
</organism>
<gene>
    <name evidence="1" type="ORF">CEXT_78611</name>
</gene>
<proteinExistence type="predicted"/>
<evidence type="ECO:0000313" key="1">
    <source>
        <dbReference type="EMBL" id="GIX69211.1"/>
    </source>
</evidence>
<reference evidence="1 2" key="1">
    <citation type="submission" date="2021-06" db="EMBL/GenBank/DDBJ databases">
        <title>Caerostris extrusa draft genome.</title>
        <authorList>
            <person name="Kono N."/>
            <person name="Arakawa K."/>
        </authorList>
    </citation>
    <scope>NUCLEOTIDE SEQUENCE [LARGE SCALE GENOMIC DNA]</scope>
</reference>
<comment type="caution">
    <text evidence="1">The sequence shown here is derived from an EMBL/GenBank/DDBJ whole genome shotgun (WGS) entry which is preliminary data.</text>
</comment>
<protein>
    <submittedName>
        <fullName evidence="1">Uncharacterized protein</fullName>
    </submittedName>
</protein>